<dbReference type="EMBL" id="VXIS01000113">
    <property type="protein sequence ID" value="KAA8903991.1"/>
    <property type="molecule type" value="Genomic_DNA"/>
</dbReference>
<feature type="region of interest" description="Disordered" evidence="1">
    <location>
        <begin position="111"/>
        <end position="219"/>
    </location>
</feature>
<protein>
    <submittedName>
        <fullName evidence="2">Uncharacterized protein</fullName>
    </submittedName>
</protein>
<dbReference type="Proteomes" id="UP000326924">
    <property type="component" value="Unassembled WGS sequence"/>
</dbReference>
<dbReference type="InParanoid" id="A0A5J5EUM1"/>
<reference evidence="2 3" key="1">
    <citation type="submission" date="2019-09" db="EMBL/GenBank/DDBJ databases">
        <title>Draft genome of the ectomycorrhizal ascomycete Sphaerosporella brunnea.</title>
        <authorList>
            <consortium name="DOE Joint Genome Institute"/>
            <person name="Benucci G.M."/>
            <person name="Marozzi G."/>
            <person name="Antonielli L."/>
            <person name="Sanchez S."/>
            <person name="Marco P."/>
            <person name="Wang X."/>
            <person name="Falini L.B."/>
            <person name="Barry K."/>
            <person name="Haridas S."/>
            <person name="Lipzen A."/>
            <person name="Labutti K."/>
            <person name="Grigoriev I.V."/>
            <person name="Murat C."/>
            <person name="Martin F."/>
            <person name="Albertini E."/>
            <person name="Donnini D."/>
            <person name="Bonito G."/>
        </authorList>
    </citation>
    <scope>NUCLEOTIDE SEQUENCE [LARGE SCALE GENOMIC DNA]</scope>
    <source>
        <strain evidence="2 3">Sb_GMNB300</strain>
    </source>
</reference>
<sequence>MTDYSAVAFDHLFEDLGLHMGATSFNAFECYVESLDHAAEAFDTVEMLEAALVRAGVRRHVASDFCESIDWVLKTFQAPQKTISHMTLYAWISQLFHNYIQQLGDDDDGARTIASGPHVKQNYKRTDRADGDNRADGSGGDTSDGPKDGNASSKDGDRSATSSGGDGGDGGEIPETHKDQDETTSYEQGARKRAGLDKRPSRFSRGLKPITIPKPLPQDPAEAKEVVKALFAAQVPETIPQNFTKEKEVVKSLFAATTSIPSRTFTPSKLLKAIEIRLRPFPTFAFFTPMPVTLYHGVTLRRYKRMLHCCRWSRSLSSAPGDFSIDPALYFSNDWLYAFMWSNLKACSFRSMRLIRGVVISVSMDLCERPLSIIPDGRVDEVISTHRKGVPIEDLATTIVGRFSTGHLNELKGGGGHGSGSGGRGHLVDGEGSAIEIEGLLQVAFTDEEGERFLDNQKLEVAIVGY</sequence>
<feature type="compositionally biased region" description="Basic and acidic residues" evidence="1">
    <location>
        <begin position="124"/>
        <end position="135"/>
    </location>
</feature>
<proteinExistence type="predicted"/>
<gene>
    <name evidence="2" type="ORF">FN846DRAFT_919833</name>
</gene>
<comment type="caution">
    <text evidence="2">The sequence shown here is derived from an EMBL/GenBank/DDBJ whole genome shotgun (WGS) entry which is preliminary data.</text>
</comment>
<evidence type="ECO:0000313" key="2">
    <source>
        <dbReference type="EMBL" id="KAA8903991.1"/>
    </source>
</evidence>
<name>A0A5J5EUM1_9PEZI</name>
<accession>A0A5J5EUM1</accession>
<evidence type="ECO:0000313" key="3">
    <source>
        <dbReference type="Proteomes" id="UP000326924"/>
    </source>
</evidence>
<dbReference type="OrthoDB" id="5486829at2759"/>
<keyword evidence="3" id="KW-1185">Reference proteome</keyword>
<evidence type="ECO:0000256" key="1">
    <source>
        <dbReference type="SAM" id="MobiDB-lite"/>
    </source>
</evidence>
<organism evidence="2 3">
    <name type="scientific">Sphaerosporella brunnea</name>
    <dbReference type="NCBI Taxonomy" id="1250544"/>
    <lineage>
        <taxon>Eukaryota</taxon>
        <taxon>Fungi</taxon>
        <taxon>Dikarya</taxon>
        <taxon>Ascomycota</taxon>
        <taxon>Pezizomycotina</taxon>
        <taxon>Pezizomycetes</taxon>
        <taxon>Pezizales</taxon>
        <taxon>Pyronemataceae</taxon>
        <taxon>Sphaerosporella</taxon>
    </lineage>
</organism>
<dbReference type="AlphaFoldDB" id="A0A5J5EUM1"/>